<dbReference type="Proteomes" id="UP000185990">
    <property type="component" value="Unassembled WGS sequence"/>
</dbReference>
<dbReference type="RefSeq" id="WP_073510268.1">
    <property type="nucleotide sequence ID" value="NZ_MPJD01000033.1"/>
</dbReference>
<evidence type="ECO:0000256" key="1">
    <source>
        <dbReference type="SAM" id="Phobius"/>
    </source>
</evidence>
<keyword evidence="1" id="KW-1133">Transmembrane helix</keyword>
<name>A0A854A0Y7_9PSED</name>
<protein>
    <submittedName>
        <fullName evidence="2">Uncharacterized protein</fullName>
    </submittedName>
</protein>
<reference evidence="2 3" key="1">
    <citation type="submission" date="2016-11" db="EMBL/GenBank/DDBJ databases">
        <title>Draft genome of Pseudomonas versuta A4R1.12.</title>
        <authorList>
            <person name="See-Too W.-S."/>
        </authorList>
    </citation>
    <scope>NUCLEOTIDE SEQUENCE [LARGE SCALE GENOMIC DNA]</scope>
    <source>
        <strain evidence="2 3">A4R1.12</strain>
    </source>
</reference>
<organism evidence="2 3">
    <name type="scientific">Pseudomonas versuta</name>
    <dbReference type="NCBI Taxonomy" id="1788301"/>
    <lineage>
        <taxon>Bacteria</taxon>
        <taxon>Pseudomonadati</taxon>
        <taxon>Pseudomonadota</taxon>
        <taxon>Gammaproteobacteria</taxon>
        <taxon>Pseudomonadales</taxon>
        <taxon>Pseudomonadaceae</taxon>
        <taxon>Pseudomonas</taxon>
    </lineage>
</organism>
<keyword evidence="1" id="KW-0472">Membrane</keyword>
<proteinExistence type="predicted"/>
<dbReference type="EMBL" id="MPJD01000033">
    <property type="protein sequence ID" value="OKA19223.1"/>
    <property type="molecule type" value="Genomic_DNA"/>
</dbReference>
<comment type="caution">
    <text evidence="2">The sequence shown here is derived from an EMBL/GenBank/DDBJ whole genome shotgun (WGS) entry which is preliminary data.</text>
</comment>
<dbReference type="AlphaFoldDB" id="A0A854A0Y7"/>
<accession>A0A854A0Y7</accession>
<gene>
    <name evidence="2" type="ORF">BOH74_18770</name>
</gene>
<sequence>MNTPKSDDLKNRHYPVKEDMALQRKVWRFERLGWYALVVLMGLTLAGLFSKGPLSTADVRSADGQLRVEYQRFLRNGSSDGLVVHLQGQARETLEVEIKGELLRGFNIEMLQPQPLKASAAGEGVKLWVLSDNDGQATLHLTLRSDGVGSFATQVSRTGGASVRFSQFIYP</sequence>
<keyword evidence="1" id="KW-0812">Transmembrane</keyword>
<evidence type="ECO:0000313" key="3">
    <source>
        <dbReference type="Proteomes" id="UP000185990"/>
    </source>
</evidence>
<evidence type="ECO:0000313" key="2">
    <source>
        <dbReference type="EMBL" id="OKA19223.1"/>
    </source>
</evidence>
<feature type="transmembrane region" description="Helical" evidence="1">
    <location>
        <begin position="32"/>
        <end position="50"/>
    </location>
</feature>